<dbReference type="STRING" id="1817814.A2V81_01575"/>
<reference evidence="1 2" key="1">
    <citation type="journal article" date="2016" name="Nat. Commun.">
        <title>Thousands of microbial genomes shed light on interconnected biogeochemical processes in an aquifer system.</title>
        <authorList>
            <person name="Anantharaman K."/>
            <person name="Brown C.T."/>
            <person name="Hug L.A."/>
            <person name="Sharon I."/>
            <person name="Castelle C.J."/>
            <person name="Probst A.J."/>
            <person name="Thomas B.C."/>
            <person name="Singh A."/>
            <person name="Wilkins M.J."/>
            <person name="Karaoz U."/>
            <person name="Brodie E.L."/>
            <person name="Williams K.H."/>
            <person name="Hubbard S.S."/>
            <person name="Banfield J.F."/>
        </authorList>
    </citation>
    <scope>NUCLEOTIDE SEQUENCE [LARGE SCALE GENOMIC DNA]</scope>
</reference>
<evidence type="ECO:0000313" key="2">
    <source>
        <dbReference type="Proteomes" id="UP000177614"/>
    </source>
</evidence>
<organism evidence="1 2">
    <name type="scientific">Candidatus Abawacabacteria bacterium RBG_16_42_10</name>
    <dbReference type="NCBI Taxonomy" id="1817814"/>
    <lineage>
        <taxon>Bacteria</taxon>
        <taxon>Candidatus Abawacaibacteriota</taxon>
    </lineage>
</organism>
<comment type="caution">
    <text evidence="1">The sequence shown here is derived from an EMBL/GenBank/DDBJ whole genome shotgun (WGS) entry which is preliminary data.</text>
</comment>
<gene>
    <name evidence="1" type="ORF">A2V81_01575</name>
</gene>
<dbReference type="Proteomes" id="UP000177614">
    <property type="component" value="Unassembled WGS sequence"/>
</dbReference>
<dbReference type="EMBL" id="MEWR01000010">
    <property type="protein sequence ID" value="OGC82170.1"/>
    <property type="molecule type" value="Genomic_DNA"/>
</dbReference>
<sequence>MDKTCKNCSQHFEVSDEDMKFYERVSPIIKGTTYLIPPPTLCPDCRQQRRLAFRNERKLYHRKCDFSNKSIISIYSPDSQYIVYDQDVWWSDKWDAMSYGQKFNFNRPFYEQFNELMLKVPRMSRNAINNENSDFTNFSGTCKNCYLVYTADDNENCYYGAFVMHDRDCVDCLFTYNSELCYEVSDGQKCYDVMFGANIENSNNALFIRDCIGCNNCIMCIGLRNKSYYYKNKPVSVEEFKKIKIETLKKIMGNIQELKKEFYEFSLSFPRRYMNSIKSENCIGDYILNSHKLDHCFDANESEDCKYGSWLYQCKNSYDCSFNGLPGEWGYELISVAHNVYHCLFCNNCWGSNSDMMLSDLCQYCKNCFGCVGLKNRAYCVFNAQYTKEEYEKLVGRIIEHMKQGGEWGEFFPTKNSPFGYNETIAQEYFPLTEEEALKQGHKWLTQRDMNVYYGKKLVIPQNINKVSDDICKEILTCNTCDKNFRIIIQELDFYRRMQLPVPPNCFDCRHRARLAARNPRKLWKRQCMKCNANIETTYASDRPEIVYCEKCYLETVY</sequence>
<protein>
    <submittedName>
        <fullName evidence="1">Uncharacterized protein</fullName>
    </submittedName>
</protein>
<dbReference type="AlphaFoldDB" id="A0A1F4XKM0"/>
<name>A0A1F4XKM0_9BACT</name>
<accession>A0A1F4XKM0</accession>
<proteinExistence type="predicted"/>
<evidence type="ECO:0000313" key="1">
    <source>
        <dbReference type="EMBL" id="OGC82170.1"/>
    </source>
</evidence>